<feature type="signal peptide" evidence="1">
    <location>
        <begin position="1"/>
        <end position="20"/>
    </location>
</feature>
<protein>
    <recommendedName>
        <fullName evidence="4">Lipoprotein</fullName>
    </recommendedName>
</protein>
<dbReference type="EMBL" id="JMIB01000005">
    <property type="protein sequence ID" value="KDM92886.1"/>
    <property type="molecule type" value="Genomic_DNA"/>
</dbReference>
<keyword evidence="3" id="KW-1185">Reference proteome</keyword>
<dbReference type="RefSeq" id="WP_036748999.1">
    <property type="nucleotide sequence ID" value="NZ_JAGSGC010000002.1"/>
</dbReference>
<proteinExistence type="predicted"/>
<gene>
    <name evidence="2" type="ORF">EA58_03785</name>
</gene>
<dbReference type="AlphaFoldDB" id="A0A066RUU3"/>
<dbReference type="PROSITE" id="PS51257">
    <property type="entry name" value="PROKAR_LIPOPROTEIN"/>
    <property type="match status" value="1"/>
</dbReference>
<evidence type="ECO:0008006" key="4">
    <source>
        <dbReference type="Google" id="ProtNLM"/>
    </source>
</evidence>
<evidence type="ECO:0000256" key="1">
    <source>
        <dbReference type="SAM" id="SignalP"/>
    </source>
</evidence>
<keyword evidence="1" id="KW-0732">Signal</keyword>
<accession>A0A066RUU3</accession>
<dbReference type="OrthoDB" id="5919001at2"/>
<reference evidence="2 3" key="1">
    <citation type="submission" date="2014-04" db="EMBL/GenBank/DDBJ databases">
        <title>Draft genome sequence of Photobacterium halotolerans S2753: a solonamide, ngercheumicin and holomycin producer.</title>
        <authorList>
            <person name="Machado H.R."/>
            <person name="Gram L."/>
        </authorList>
    </citation>
    <scope>NUCLEOTIDE SEQUENCE [LARGE SCALE GENOMIC DNA]</scope>
    <source>
        <strain evidence="2 3">S2753</strain>
    </source>
</reference>
<evidence type="ECO:0000313" key="2">
    <source>
        <dbReference type="EMBL" id="KDM92886.1"/>
    </source>
</evidence>
<sequence>MKLKSAQWILILTASASLLAGCQLTGKTSVSCKPVAPQLEWYTTPDGGVYYPKQSFTNLNLYIEALNMCVGEYYIGL</sequence>
<dbReference type="Proteomes" id="UP000027192">
    <property type="component" value="Unassembled WGS sequence"/>
</dbReference>
<evidence type="ECO:0000313" key="3">
    <source>
        <dbReference type="Proteomes" id="UP000027192"/>
    </source>
</evidence>
<organism evidence="2 3">
    <name type="scientific">Photobacterium galatheae</name>
    <dbReference type="NCBI Taxonomy" id="1654360"/>
    <lineage>
        <taxon>Bacteria</taxon>
        <taxon>Pseudomonadati</taxon>
        <taxon>Pseudomonadota</taxon>
        <taxon>Gammaproteobacteria</taxon>
        <taxon>Vibrionales</taxon>
        <taxon>Vibrionaceae</taxon>
        <taxon>Photobacterium</taxon>
    </lineage>
</organism>
<dbReference type="STRING" id="1654360.EA58_03785"/>
<comment type="caution">
    <text evidence="2">The sequence shown here is derived from an EMBL/GenBank/DDBJ whole genome shotgun (WGS) entry which is preliminary data.</text>
</comment>
<name>A0A066RUU3_9GAMM</name>
<feature type="chain" id="PRO_5001626097" description="Lipoprotein" evidence="1">
    <location>
        <begin position="21"/>
        <end position="77"/>
    </location>
</feature>